<keyword evidence="8" id="KW-1185">Reference proteome</keyword>
<keyword evidence="3 5" id="KW-1133">Transmembrane helix</keyword>
<comment type="subcellular location">
    <subcellularLocation>
        <location evidence="1">Membrane</location>
        <topology evidence="1">Multi-pass membrane protein</topology>
    </subcellularLocation>
</comment>
<evidence type="ECO:0000259" key="6">
    <source>
        <dbReference type="Pfam" id="PF01694"/>
    </source>
</evidence>
<evidence type="ECO:0000256" key="2">
    <source>
        <dbReference type="ARBA" id="ARBA00022692"/>
    </source>
</evidence>
<keyword evidence="2 5" id="KW-0812">Transmembrane</keyword>
<dbReference type="RefSeq" id="WP_092687391.1">
    <property type="nucleotide sequence ID" value="NZ_FNBK01000001.1"/>
</dbReference>
<name>A0A1G7G1E7_9EURY</name>
<dbReference type="InterPro" id="IPR022764">
    <property type="entry name" value="Peptidase_S54_rhomboid_dom"/>
</dbReference>
<evidence type="ECO:0000256" key="3">
    <source>
        <dbReference type="ARBA" id="ARBA00022989"/>
    </source>
</evidence>
<dbReference type="SUPFAM" id="SSF144091">
    <property type="entry name" value="Rhomboid-like"/>
    <property type="match status" value="1"/>
</dbReference>
<dbReference type="OrthoDB" id="380708at2157"/>
<dbReference type="Pfam" id="PF01694">
    <property type="entry name" value="Rhomboid"/>
    <property type="match status" value="1"/>
</dbReference>
<dbReference type="EMBL" id="FNBK01000001">
    <property type="protein sequence ID" value="SDE81938.1"/>
    <property type="molecule type" value="Genomic_DNA"/>
</dbReference>
<reference evidence="8" key="1">
    <citation type="submission" date="2016-10" db="EMBL/GenBank/DDBJ databases">
        <authorList>
            <person name="Varghese N."/>
            <person name="Submissions S."/>
        </authorList>
    </citation>
    <scope>NUCLEOTIDE SEQUENCE [LARGE SCALE GENOMIC DNA]</scope>
    <source>
        <strain evidence="8">IBRC-M 10760</strain>
    </source>
</reference>
<dbReference type="AlphaFoldDB" id="A0A1G7G1E7"/>
<evidence type="ECO:0000256" key="5">
    <source>
        <dbReference type="SAM" id="Phobius"/>
    </source>
</evidence>
<dbReference type="Gene3D" id="1.20.1540.10">
    <property type="entry name" value="Rhomboid-like"/>
    <property type="match status" value="1"/>
</dbReference>
<feature type="transmembrane region" description="Helical" evidence="5">
    <location>
        <begin position="78"/>
        <end position="97"/>
    </location>
</feature>
<keyword evidence="4 5" id="KW-0472">Membrane</keyword>
<gene>
    <name evidence="7" type="ORF">SAMN05216218_101450</name>
</gene>
<feature type="transmembrane region" description="Helical" evidence="5">
    <location>
        <begin position="55"/>
        <end position="72"/>
    </location>
</feature>
<feature type="domain" description="Peptidase S54 rhomboid" evidence="6">
    <location>
        <begin position="43"/>
        <end position="177"/>
    </location>
</feature>
<feature type="transmembrane region" description="Helical" evidence="5">
    <location>
        <begin position="131"/>
        <end position="148"/>
    </location>
</feature>
<dbReference type="Proteomes" id="UP000199076">
    <property type="component" value="Unassembled WGS sequence"/>
</dbReference>
<dbReference type="GO" id="GO:0016020">
    <property type="term" value="C:membrane"/>
    <property type="evidence" value="ECO:0007669"/>
    <property type="project" value="UniProtKB-SubCell"/>
</dbReference>
<evidence type="ECO:0000313" key="8">
    <source>
        <dbReference type="Proteomes" id="UP000199076"/>
    </source>
</evidence>
<proteinExistence type="predicted"/>
<sequence>MTVLTAFGVAGVFTLAGIQLVRIPAFGVWGPLASLVNLANAHVLSLFMHEGLCHYLGNMVLFLLFGGVLTALTSDECVLVVILAAHVPVSILFPILYSAHGVGASLAVAGLIAATFVRAAAVVTGCGDADAVRAILGGAIAVLALVLYTRGFLTGSFFCVRITDHHLGGWIAGGLAEALWLVRPEAGTGG</sequence>
<evidence type="ECO:0000256" key="1">
    <source>
        <dbReference type="ARBA" id="ARBA00004141"/>
    </source>
</evidence>
<dbReference type="InterPro" id="IPR035952">
    <property type="entry name" value="Rhomboid-like_sf"/>
</dbReference>
<protein>
    <submittedName>
        <fullName evidence="7">Rhomboid family protein</fullName>
    </submittedName>
</protein>
<evidence type="ECO:0000256" key="4">
    <source>
        <dbReference type="ARBA" id="ARBA00023136"/>
    </source>
</evidence>
<dbReference type="GO" id="GO:0004252">
    <property type="term" value="F:serine-type endopeptidase activity"/>
    <property type="evidence" value="ECO:0007669"/>
    <property type="project" value="InterPro"/>
</dbReference>
<evidence type="ECO:0000313" key="7">
    <source>
        <dbReference type="EMBL" id="SDE81938.1"/>
    </source>
</evidence>
<accession>A0A1G7G1E7</accession>
<feature type="transmembrane region" description="Helical" evidence="5">
    <location>
        <begin position="104"/>
        <end position="125"/>
    </location>
</feature>
<organism evidence="7 8">
    <name type="scientific">Halorientalis regularis</name>
    <dbReference type="NCBI Taxonomy" id="660518"/>
    <lineage>
        <taxon>Archaea</taxon>
        <taxon>Methanobacteriati</taxon>
        <taxon>Methanobacteriota</taxon>
        <taxon>Stenosarchaea group</taxon>
        <taxon>Halobacteria</taxon>
        <taxon>Halobacteriales</taxon>
        <taxon>Haloarculaceae</taxon>
        <taxon>Halorientalis</taxon>
    </lineage>
</organism>
<dbReference type="STRING" id="660518.SAMN05216218_101450"/>